<dbReference type="STRING" id="1619013.UT41_C0001G0113"/>
<dbReference type="GO" id="GO:0004519">
    <property type="term" value="F:endonuclease activity"/>
    <property type="evidence" value="ECO:0007669"/>
    <property type="project" value="UniProtKB-KW"/>
</dbReference>
<dbReference type="PROSITE" id="PS50164">
    <property type="entry name" value="GIY_YIG"/>
    <property type="match status" value="1"/>
</dbReference>
<protein>
    <submittedName>
        <fullName evidence="3">Endonuclease</fullName>
    </submittedName>
</protein>
<evidence type="ECO:0000256" key="1">
    <source>
        <dbReference type="ARBA" id="ARBA00007435"/>
    </source>
</evidence>
<keyword evidence="3" id="KW-0540">Nuclease</keyword>
<accession>A0A0G0N8R0</accession>
<dbReference type="EMBL" id="LBWR01000001">
    <property type="protein sequence ID" value="KKR12569.1"/>
    <property type="molecule type" value="Genomic_DNA"/>
</dbReference>
<feature type="domain" description="GIY-YIG" evidence="2">
    <location>
        <begin position="3"/>
        <end position="79"/>
    </location>
</feature>
<dbReference type="InterPro" id="IPR050190">
    <property type="entry name" value="UPF0213_domain"/>
</dbReference>
<name>A0A0G0N8R0_9BACT</name>
<dbReference type="Proteomes" id="UP000034665">
    <property type="component" value="Unassembled WGS sequence"/>
</dbReference>
<gene>
    <name evidence="3" type="ORF">UT41_C0001G0113</name>
</gene>
<keyword evidence="3" id="KW-0378">Hydrolase</keyword>
<dbReference type="Gene3D" id="3.40.1440.10">
    <property type="entry name" value="GIY-YIG endonuclease"/>
    <property type="match status" value="1"/>
</dbReference>
<comment type="caution">
    <text evidence="3">The sequence shown here is derived from an EMBL/GenBank/DDBJ whole genome shotgun (WGS) entry which is preliminary data.</text>
</comment>
<proteinExistence type="inferred from homology"/>
<keyword evidence="3" id="KW-0255">Endonuclease</keyword>
<dbReference type="Pfam" id="PF01541">
    <property type="entry name" value="GIY-YIG"/>
    <property type="match status" value="1"/>
</dbReference>
<dbReference type="CDD" id="cd10448">
    <property type="entry name" value="GIY-YIG_unchar_3"/>
    <property type="match status" value="1"/>
</dbReference>
<reference evidence="3 4" key="1">
    <citation type="journal article" date="2015" name="Nature">
        <title>rRNA introns, odd ribosomes, and small enigmatic genomes across a large radiation of phyla.</title>
        <authorList>
            <person name="Brown C.T."/>
            <person name="Hug L.A."/>
            <person name="Thomas B.C."/>
            <person name="Sharon I."/>
            <person name="Castelle C.J."/>
            <person name="Singh A."/>
            <person name="Wilkins M.J."/>
            <person name="Williams K.H."/>
            <person name="Banfield J.F."/>
        </authorList>
    </citation>
    <scope>NUCLEOTIDE SEQUENCE [LARGE SCALE GENOMIC DNA]</scope>
</reference>
<evidence type="ECO:0000259" key="2">
    <source>
        <dbReference type="PROSITE" id="PS50164"/>
    </source>
</evidence>
<dbReference type="InterPro" id="IPR035901">
    <property type="entry name" value="GIY-YIG_endonuc_sf"/>
</dbReference>
<dbReference type="InterPro" id="IPR000305">
    <property type="entry name" value="GIY-YIG_endonuc"/>
</dbReference>
<dbReference type="SUPFAM" id="SSF82771">
    <property type="entry name" value="GIY-YIG endonuclease"/>
    <property type="match status" value="1"/>
</dbReference>
<evidence type="ECO:0000313" key="4">
    <source>
        <dbReference type="Proteomes" id="UP000034665"/>
    </source>
</evidence>
<dbReference type="PANTHER" id="PTHR34477">
    <property type="entry name" value="UPF0213 PROTEIN YHBQ"/>
    <property type="match status" value="1"/>
</dbReference>
<dbReference type="SMART" id="SM00465">
    <property type="entry name" value="GIYc"/>
    <property type="match status" value="1"/>
</dbReference>
<sequence length="95" mass="11426">MDRYYYVYLLASRENGTLYVGVTNNLKRRIAEHKDGWVGGFTNDYGVNRLVYFEQTTDVRSAIAREKAIKKWNRRWKIDLIEQENKEWNDLFAMI</sequence>
<dbReference type="PANTHER" id="PTHR34477:SF5">
    <property type="entry name" value="BSL5627 PROTEIN"/>
    <property type="match status" value="1"/>
</dbReference>
<evidence type="ECO:0000313" key="3">
    <source>
        <dbReference type="EMBL" id="KKR12569.1"/>
    </source>
</evidence>
<comment type="similarity">
    <text evidence="1">Belongs to the UPF0213 family.</text>
</comment>
<organism evidence="3 4">
    <name type="scientific">Candidatus Wolfebacteria bacterium GW2011_GWC2_39_22</name>
    <dbReference type="NCBI Taxonomy" id="1619013"/>
    <lineage>
        <taxon>Bacteria</taxon>
        <taxon>Candidatus Wolfeibacteriota</taxon>
    </lineage>
</organism>
<dbReference type="AlphaFoldDB" id="A0A0G0N8R0"/>